<feature type="domain" description="Nitroreductase" evidence="4">
    <location>
        <begin position="8"/>
        <end position="192"/>
    </location>
</feature>
<evidence type="ECO:0000256" key="3">
    <source>
        <dbReference type="ARBA" id="ARBA00023002"/>
    </source>
</evidence>
<dbReference type="Pfam" id="PF00881">
    <property type="entry name" value="Nitroreductase"/>
    <property type="match status" value="1"/>
</dbReference>
<sequence length="217" mass="24095">MNIAHYAKTRYTTKAFDPDFTLSPDQLEQIETLLRHSPSSTNSQPWHFFIAGSEEGKARVAKATADGYAFNQAKVLNASHVVVFCTRIALDDAYLQTLLDQEERDGRFAGAEARAGQLKTRSLFADMHRFELRDASHWLEKQVYLAVGTLLLGASALEIDACPIEGFDQRALSEELGLREKGLVASVIVALGRRSDKDFNAKLPKSRLPADSVITRL</sequence>
<organism evidence="5 6">
    <name type="scientific">Chromobacterium vaccinii</name>
    <dbReference type="NCBI Taxonomy" id="1108595"/>
    <lineage>
        <taxon>Bacteria</taxon>
        <taxon>Pseudomonadati</taxon>
        <taxon>Pseudomonadota</taxon>
        <taxon>Betaproteobacteria</taxon>
        <taxon>Neisseriales</taxon>
        <taxon>Chromobacteriaceae</taxon>
        <taxon>Chromobacterium</taxon>
    </lineage>
</organism>
<protein>
    <submittedName>
        <fullName evidence="5">NAD(P)H nitroreductase</fullName>
    </submittedName>
</protein>
<dbReference type="InterPro" id="IPR029479">
    <property type="entry name" value="Nitroreductase"/>
</dbReference>
<dbReference type="PANTHER" id="PTHR43673">
    <property type="entry name" value="NAD(P)H NITROREDUCTASE YDGI-RELATED"/>
    <property type="match status" value="1"/>
</dbReference>
<dbReference type="Proteomes" id="UP000178776">
    <property type="component" value="Chromosome"/>
</dbReference>
<dbReference type="PANTHER" id="PTHR43673:SF10">
    <property type="entry name" value="NADH DEHYDROGENASE_NAD(P)H NITROREDUCTASE XCC3605-RELATED"/>
    <property type="match status" value="1"/>
</dbReference>
<name>A0A1D9LBU5_9NEIS</name>
<dbReference type="STRING" id="1108595.BKX93_01200"/>
<dbReference type="Gene3D" id="3.40.109.10">
    <property type="entry name" value="NADH Oxidase"/>
    <property type="match status" value="1"/>
</dbReference>
<dbReference type="KEGG" id="cvc:BKX93_01200"/>
<gene>
    <name evidence="5" type="ORF">BKX93_01200</name>
</gene>
<comment type="similarity">
    <text evidence="1">Belongs to the nitroreductase family.</text>
</comment>
<dbReference type="CDD" id="cd02149">
    <property type="entry name" value="NfsB-like"/>
    <property type="match status" value="1"/>
</dbReference>
<keyword evidence="2" id="KW-0521">NADP</keyword>
<dbReference type="EMBL" id="CP017707">
    <property type="protein sequence ID" value="AOZ48743.1"/>
    <property type="molecule type" value="Genomic_DNA"/>
</dbReference>
<dbReference type="GeneID" id="68839844"/>
<dbReference type="InterPro" id="IPR000415">
    <property type="entry name" value="Nitroreductase-like"/>
</dbReference>
<dbReference type="AlphaFoldDB" id="A0A1D9LBU5"/>
<evidence type="ECO:0000259" key="4">
    <source>
        <dbReference type="Pfam" id="PF00881"/>
    </source>
</evidence>
<evidence type="ECO:0000256" key="2">
    <source>
        <dbReference type="ARBA" id="ARBA00022857"/>
    </source>
</evidence>
<evidence type="ECO:0000256" key="1">
    <source>
        <dbReference type="ARBA" id="ARBA00007118"/>
    </source>
</evidence>
<dbReference type="RefSeq" id="WP_070978251.1">
    <property type="nucleotide sequence ID" value="NZ_CP017707.1"/>
</dbReference>
<proteinExistence type="inferred from homology"/>
<dbReference type="GO" id="GO:0016491">
    <property type="term" value="F:oxidoreductase activity"/>
    <property type="evidence" value="ECO:0007669"/>
    <property type="project" value="UniProtKB-KW"/>
</dbReference>
<dbReference type="NCBIfam" id="NF008275">
    <property type="entry name" value="PRK11053.1"/>
    <property type="match status" value="1"/>
</dbReference>
<dbReference type="InterPro" id="IPR033878">
    <property type="entry name" value="NfsB-like"/>
</dbReference>
<accession>A0A1D9LBU5</accession>
<evidence type="ECO:0000313" key="6">
    <source>
        <dbReference type="Proteomes" id="UP000178776"/>
    </source>
</evidence>
<reference evidence="5 6" key="1">
    <citation type="submission" date="2016-10" db="EMBL/GenBank/DDBJ databases">
        <title>Chromobacterium muskegensis sp. nov., an insecticidal bacterium isolated from Sphagnum bogs.</title>
        <authorList>
            <person name="Sparks M.E."/>
            <person name="Blackburn M.B."/>
            <person name="Gundersen-Rindal D.E."/>
            <person name="Mitchell A."/>
            <person name="Farrar R."/>
            <person name="Kuhar D."/>
        </authorList>
    </citation>
    <scope>NUCLEOTIDE SEQUENCE [LARGE SCALE GENOMIC DNA]</scope>
    <source>
        <strain evidence="5 6">21-1</strain>
    </source>
</reference>
<keyword evidence="3" id="KW-0560">Oxidoreductase</keyword>
<dbReference type="SUPFAM" id="SSF55469">
    <property type="entry name" value="FMN-dependent nitroreductase-like"/>
    <property type="match status" value="1"/>
</dbReference>
<evidence type="ECO:0000313" key="5">
    <source>
        <dbReference type="EMBL" id="AOZ48743.1"/>
    </source>
</evidence>